<dbReference type="InterPro" id="IPR016181">
    <property type="entry name" value="Acyl_CoA_acyltransferase"/>
</dbReference>
<name>A0A5P9QBL1_9MICO</name>
<dbReference type="PANTHER" id="PTHR43877">
    <property type="entry name" value="AMINOALKYLPHOSPHONATE N-ACETYLTRANSFERASE-RELATED-RELATED"/>
    <property type="match status" value="1"/>
</dbReference>
<dbReference type="PROSITE" id="PS51186">
    <property type="entry name" value="GNAT"/>
    <property type="match status" value="1"/>
</dbReference>
<reference evidence="4 5" key="1">
    <citation type="submission" date="2019-10" db="EMBL/GenBank/DDBJ databases">
        <title>Genome sequence of Luteimicrobium xylanilyticum HY-24.</title>
        <authorList>
            <person name="Kim D.Y."/>
            <person name="Park H.-Y."/>
        </authorList>
    </citation>
    <scope>NUCLEOTIDE SEQUENCE [LARGE SCALE GENOMIC DNA]</scope>
    <source>
        <strain evidence="4 5">HY-24</strain>
    </source>
</reference>
<accession>A0A5P9QBL1</accession>
<dbReference type="InterPro" id="IPR000182">
    <property type="entry name" value="GNAT_dom"/>
</dbReference>
<dbReference type="SUPFAM" id="SSF55729">
    <property type="entry name" value="Acyl-CoA N-acyltransferases (Nat)"/>
    <property type="match status" value="1"/>
</dbReference>
<gene>
    <name evidence="4" type="ORF">KDY119_02361</name>
</gene>
<organism evidence="4 5">
    <name type="scientific">Luteimicrobium xylanilyticum</name>
    <dbReference type="NCBI Taxonomy" id="1133546"/>
    <lineage>
        <taxon>Bacteria</taxon>
        <taxon>Bacillati</taxon>
        <taxon>Actinomycetota</taxon>
        <taxon>Actinomycetes</taxon>
        <taxon>Micrococcales</taxon>
        <taxon>Luteimicrobium</taxon>
    </lineage>
</organism>
<dbReference type="GO" id="GO:0016747">
    <property type="term" value="F:acyltransferase activity, transferring groups other than amino-acyl groups"/>
    <property type="evidence" value="ECO:0007669"/>
    <property type="project" value="InterPro"/>
</dbReference>
<dbReference type="Proteomes" id="UP000326702">
    <property type="component" value="Chromosome"/>
</dbReference>
<dbReference type="AlphaFoldDB" id="A0A5P9QBL1"/>
<dbReference type="Pfam" id="PF00583">
    <property type="entry name" value="Acetyltransf_1"/>
    <property type="match status" value="1"/>
</dbReference>
<dbReference type="InterPro" id="IPR050832">
    <property type="entry name" value="Bact_Acetyltransf"/>
</dbReference>
<protein>
    <recommendedName>
        <fullName evidence="3">N-acetyltransferase domain-containing protein</fullName>
    </recommendedName>
</protein>
<evidence type="ECO:0000256" key="1">
    <source>
        <dbReference type="ARBA" id="ARBA00022679"/>
    </source>
</evidence>
<keyword evidence="1" id="KW-0808">Transferase</keyword>
<dbReference type="CDD" id="cd04301">
    <property type="entry name" value="NAT_SF"/>
    <property type="match status" value="1"/>
</dbReference>
<feature type="domain" description="N-acetyltransferase" evidence="3">
    <location>
        <begin position="11"/>
        <end position="173"/>
    </location>
</feature>
<proteinExistence type="predicted"/>
<keyword evidence="2" id="KW-0012">Acyltransferase</keyword>
<dbReference type="RefSeq" id="WP_227994321.1">
    <property type="nucleotide sequence ID" value="NZ_BAABIH010000020.1"/>
</dbReference>
<evidence type="ECO:0000256" key="2">
    <source>
        <dbReference type="ARBA" id="ARBA00023315"/>
    </source>
</evidence>
<dbReference type="EMBL" id="CP045529">
    <property type="protein sequence ID" value="QFU98841.1"/>
    <property type="molecule type" value="Genomic_DNA"/>
</dbReference>
<keyword evidence="5" id="KW-1185">Reference proteome</keyword>
<dbReference type="KEGG" id="lxl:KDY119_02361"/>
<evidence type="ECO:0000313" key="5">
    <source>
        <dbReference type="Proteomes" id="UP000326702"/>
    </source>
</evidence>
<evidence type="ECO:0000259" key="3">
    <source>
        <dbReference type="PROSITE" id="PS51186"/>
    </source>
</evidence>
<sequence>MDLGATEPDTVTIRRATVDDADAIATVHIASWRGAYAGIVPDAYLASLDVERRSELWLKSLSEGVAHTWIASDRGRTLGFATLGPARDEDAEAGDLELYAIYLDPEAWGRGVARDLMRTVLGEVRPGVPVSLWVIADNDRARHFYRRHGFQTDGVERREDIGGADITEVRFRRG</sequence>
<evidence type="ECO:0000313" key="4">
    <source>
        <dbReference type="EMBL" id="QFU98841.1"/>
    </source>
</evidence>
<dbReference type="Gene3D" id="3.40.630.30">
    <property type="match status" value="1"/>
</dbReference>